<dbReference type="GO" id="GO:0005506">
    <property type="term" value="F:iron ion binding"/>
    <property type="evidence" value="ECO:0007669"/>
    <property type="project" value="InterPro"/>
</dbReference>
<proteinExistence type="inferred from homology"/>
<keyword evidence="10" id="KW-1185">Reference proteome</keyword>
<dbReference type="InterPro" id="IPR050364">
    <property type="entry name" value="Cytochrome_P450_fung"/>
</dbReference>
<comment type="pathway">
    <text evidence="2">Secondary metabolite biosynthesis.</text>
</comment>
<name>A0A1B7MFK7_9AGAM</name>
<keyword evidence="8" id="KW-0503">Monooxygenase</keyword>
<gene>
    <name evidence="9" type="ORF">K503DRAFT_860769</name>
</gene>
<dbReference type="EMBL" id="KV449428">
    <property type="protein sequence ID" value="OAX31381.1"/>
    <property type="molecule type" value="Genomic_DNA"/>
</dbReference>
<evidence type="ECO:0000256" key="5">
    <source>
        <dbReference type="ARBA" id="ARBA00022723"/>
    </source>
</evidence>
<feature type="non-terminal residue" evidence="9">
    <location>
        <position position="450"/>
    </location>
</feature>
<dbReference type="OrthoDB" id="2789670at2759"/>
<dbReference type="SUPFAM" id="SSF48264">
    <property type="entry name" value="Cytochrome P450"/>
    <property type="match status" value="1"/>
</dbReference>
<dbReference type="Proteomes" id="UP000092154">
    <property type="component" value="Unassembled WGS sequence"/>
</dbReference>
<reference evidence="9 10" key="1">
    <citation type="submission" date="2016-06" db="EMBL/GenBank/DDBJ databases">
        <title>Comparative genomics of the ectomycorrhizal sister species Rhizopogon vinicolor and Rhizopogon vesiculosus (Basidiomycota: Boletales) reveals a divergence of the mating type B locus.</title>
        <authorList>
            <consortium name="DOE Joint Genome Institute"/>
            <person name="Mujic A.B."/>
            <person name="Kuo A."/>
            <person name="Tritt A."/>
            <person name="Lipzen A."/>
            <person name="Chen C."/>
            <person name="Johnson J."/>
            <person name="Sharma A."/>
            <person name="Barry K."/>
            <person name="Grigoriev I.V."/>
            <person name="Spatafora J.W."/>
        </authorList>
    </citation>
    <scope>NUCLEOTIDE SEQUENCE [LARGE SCALE GENOMIC DNA]</scope>
    <source>
        <strain evidence="9 10">AM-OR11-026</strain>
    </source>
</reference>
<protein>
    <submittedName>
        <fullName evidence="9">Cytochrome P450</fullName>
    </submittedName>
</protein>
<dbReference type="InterPro" id="IPR001128">
    <property type="entry name" value="Cyt_P450"/>
</dbReference>
<dbReference type="Gene3D" id="1.10.630.10">
    <property type="entry name" value="Cytochrome P450"/>
    <property type="match status" value="1"/>
</dbReference>
<dbReference type="PANTHER" id="PTHR46300:SF1">
    <property type="entry name" value="P450, PUTATIVE (EUROFUNG)-RELATED"/>
    <property type="match status" value="1"/>
</dbReference>
<keyword evidence="4" id="KW-0349">Heme</keyword>
<dbReference type="PRINTS" id="PR00463">
    <property type="entry name" value="EP450I"/>
</dbReference>
<evidence type="ECO:0000256" key="7">
    <source>
        <dbReference type="ARBA" id="ARBA00023004"/>
    </source>
</evidence>
<dbReference type="InterPro" id="IPR002401">
    <property type="entry name" value="Cyt_P450_E_grp-I"/>
</dbReference>
<evidence type="ECO:0000256" key="3">
    <source>
        <dbReference type="ARBA" id="ARBA00010617"/>
    </source>
</evidence>
<dbReference type="Pfam" id="PF00067">
    <property type="entry name" value="p450"/>
    <property type="match status" value="1"/>
</dbReference>
<dbReference type="InParanoid" id="A0A1B7MFK7"/>
<organism evidence="9 10">
    <name type="scientific">Rhizopogon vinicolor AM-OR11-026</name>
    <dbReference type="NCBI Taxonomy" id="1314800"/>
    <lineage>
        <taxon>Eukaryota</taxon>
        <taxon>Fungi</taxon>
        <taxon>Dikarya</taxon>
        <taxon>Basidiomycota</taxon>
        <taxon>Agaricomycotina</taxon>
        <taxon>Agaricomycetes</taxon>
        <taxon>Agaricomycetidae</taxon>
        <taxon>Boletales</taxon>
        <taxon>Suillineae</taxon>
        <taxon>Rhizopogonaceae</taxon>
        <taxon>Rhizopogon</taxon>
    </lineage>
</organism>
<evidence type="ECO:0000313" key="10">
    <source>
        <dbReference type="Proteomes" id="UP000092154"/>
    </source>
</evidence>
<keyword evidence="7" id="KW-0408">Iron</keyword>
<evidence type="ECO:0000256" key="4">
    <source>
        <dbReference type="ARBA" id="ARBA00022617"/>
    </source>
</evidence>
<comment type="cofactor">
    <cofactor evidence="1">
        <name>heme</name>
        <dbReference type="ChEBI" id="CHEBI:30413"/>
    </cofactor>
</comment>
<accession>A0A1B7MFK7</accession>
<evidence type="ECO:0000256" key="8">
    <source>
        <dbReference type="ARBA" id="ARBA00023033"/>
    </source>
</evidence>
<keyword evidence="6" id="KW-0560">Oxidoreductase</keyword>
<evidence type="ECO:0000256" key="2">
    <source>
        <dbReference type="ARBA" id="ARBA00005179"/>
    </source>
</evidence>
<dbReference type="AlphaFoldDB" id="A0A1B7MFK7"/>
<dbReference type="STRING" id="1314800.A0A1B7MFK7"/>
<keyword evidence="5" id="KW-0479">Metal-binding</keyword>
<dbReference type="GO" id="GO:0004497">
    <property type="term" value="F:monooxygenase activity"/>
    <property type="evidence" value="ECO:0007669"/>
    <property type="project" value="UniProtKB-KW"/>
</dbReference>
<dbReference type="InterPro" id="IPR036396">
    <property type="entry name" value="Cyt_P450_sf"/>
</dbReference>
<evidence type="ECO:0000313" key="9">
    <source>
        <dbReference type="EMBL" id="OAX31381.1"/>
    </source>
</evidence>
<dbReference type="GO" id="GO:0016705">
    <property type="term" value="F:oxidoreductase activity, acting on paired donors, with incorporation or reduction of molecular oxygen"/>
    <property type="evidence" value="ECO:0007669"/>
    <property type="project" value="InterPro"/>
</dbReference>
<evidence type="ECO:0000256" key="6">
    <source>
        <dbReference type="ARBA" id="ARBA00023002"/>
    </source>
</evidence>
<dbReference type="GO" id="GO:0020037">
    <property type="term" value="F:heme binding"/>
    <property type="evidence" value="ECO:0007669"/>
    <property type="project" value="InterPro"/>
</dbReference>
<dbReference type="PANTHER" id="PTHR46300">
    <property type="entry name" value="P450, PUTATIVE (EUROFUNG)-RELATED-RELATED"/>
    <property type="match status" value="1"/>
</dbReference>
<sequence length="450" mass="49678">MPTRRGVGYKIYASQMKLGWIRAAKQMTSELKSHSNSSDPSLSFSPSIMFQLPDLHISDNTQLVLGAAACLGVVGVITGAYIQLEVNRSESGLPLPPSPPTWRLWGHFLPSRTSFLTIGEWIGQYGPLITIRVGTEKIVIIGRHKAAVDIMEKEGEALADRPRMIAVGEMLSGGLLLGLIPVGDRFRRMRRVLHTHLQPKAAETYQPMQMSQAKKTVLDILDDPYDFHNHVITCAATTVMKIAYGKDTPTTAADPAVKTVRQSLDKVHIDLRPGGYLVDTIPWLKYLPFYGLELRLAFMGIRRHYTSQLNIVKQQLQSNTDVVPSFAKFILENGPSYGITELEAAFLAGGIFGAGFTTTSSAICTVLLAAACFPEEQAKVQDELDAVIGRHQAPTFADQESLPCLQAFIYEALRWRPGPIANGFAHRTTKDVIWENYCIPAGTTVFGNHW</sequence>
<evidence type="ECO:0000256" key="1">
    <source>
        <dbReference type="ARBA" id="ARBA00001971"/>
    </source>
</evidence>
<comment type="similarity">
    <text evidence="3">Belongs to the cytochrome P450 family.</text>
</comment>